<keyword evidence="7" id="KW-0472">Membrane</keyword>
<gene>
    <name evidence="10" type="primary">surA_1</name>
    <name evidence="9" type="ORF">KsCSTR_11640</name>
    <name evidence="10" type="ORF">KSMBR1_1208</name>
</gene>
<dbReference type="RefSeq" id="WP_099324490.1">
    <property type="nucleotide sequence ID" value="NZ_CP049055.1"/>
</dbReference>
<evidence type="ECO:0000313" key="12">
    <source>
        <dbReference type="Proteomes" id="UP000501926"/>
    </source>
</evidence>
<dbReference type="SUPFAM" id="SSF54534">
    <property type="entry name" value="FKBP-like"/>
    <property type="match status" value="1"/>
</dbReference>
<feature type="transmembrane region" description="Helical" evidence="7">
    <location>
        <begin position="5"/>
        <end position="22"/>
    </location>
</feature>
<evidence type="ECO:0000259" key="8">
    <source>
        <dbReference type="PROSITE" id="PS50198"/>
    </source>
</evidence>
<evidence type="ECO:0000313" key="9">
    <source>
        <dbReference type="EMBL" id="QII10542.1"/>
    </source>
</evidence>
<dbReference type="EC" id="5.2.1.8" evidence="2"/>
<evidence type="ECO:0000256" key="2">
    <source>
        <dbReference type="ARBA" id="ARBA00013194"/>
    </source>
</evidence>
<accession>A0A2C9CDD4</accession>
<comment type="catalytic activity">
    <reaction evidence="1">
        <text>[protein]-peptidylproline (omega=180) = [protein]-peptidylproline (omega=0)</text>
        <dbReference type="Rhea" id="RHEA:16237"/>
        <dbReference type="Rhea" id="RHEA-COMP:10747"/>
        <dbReference type="Rhea" id="RHEA-COMP:10748"/>
        <dbReference type="ChEBI" id="CHEBI:83833"/>
        <dbReference type="ChEBI" id="CHEBI:83834"/>
        <dbReference type="EC" id="5.2.1.8"/>
    </reaction>
</comment>
<keyword evidence="3" id="KW-0732">Signal</keyword>
<dbReference type="InterPro" id="IPR000297">
    <property type="entry name" value="PPIase_PpiC"/>
</dbReference>
<keyword evidence="5 6" id="KW-0413">Isomerase</keyword>
<dbReference type="GO" id="GO:0003755">
    <property type="term" value="F:peptidyl-prolyl cis-trans isomerase activity"/>
    <property type="evidence" value="ECO:0007669"/>
    <property type="project" value="UniProtKB-KW"/>
</dbReference>
<keyword evidence="4 6" id="KW-0697">Rotamase</keyword>
<protein>
    <recommendedName>
        <fullName evidence="2">peptidylprolyl isomerase</fullName>
        <ecNumber evidence="2">5.2.1.8</ecNumber>
    </recommendedName>
</protein>
<dbReference type="PANTHER" id="PTHR47245:SF1">
    <property type="entry name" value="FOLDASE PROTEIN PRSA"/>
    <property type="match status" value="1"/>
</dbReference>
<dbReference type="EMBL" id="CP049055">
    <property type="protein sequence ID" value="QII10542.1"/>
    <property type="molecule type" value="Genomic_DNA"/>
</dbReference>
<evidence type="ECO:0000256" key="5">
    <source>
        <dbReference type="ARBA" id="ARBA00023235"/>
    </source>
</evidence>
<evidence type="ECO:0000256" key="6">
    <source>
        <dbReference type="PROSITE-ProRule" id="PRU00278"/>
    </source>
</evidence>
<dbReference type="InterPro" id="IPR046357">
    <property type="entry name" value="PPIase_dom_sf"/>
</dbReference>
<dbReference type="Proteomes" id="UP000501926">
    <property type="component" value="Chromosome"/>
</dbReference>
<dbReference type="Proteomes" id="UP000221734">
    <property type="component" value="Chromosome Kuenenia_stuttgartiensis_MBR1"/>
</dbReference>
<dbReference type="InterPro" id="IPR027304">
    <property type="entry name" value="Trigger_fact/SurA_dom_sf"/>
</dbReference>
<dbReference type="SUPFAM" id="SSF109998">
    <property type="entry name" value="Triger factor/SurA peptide-binding domain-like"/>
    <property type="match status" value="1"/>
</dbReference>
<reference evidence="10" key="1">
    <citation type="submission" date="2017-10" db="EMBL/GenBank/DDBJ databases">
        <authorList>
            <person name="Banno H."/>
            <person name="Chua N.-H."/>
        </authorList>
    </citation>
    <scope>NUCLEOTIDE SEQUENCE [LARGE SCALE GENOMIC DNA]</scope>
    <source>
        <strain evidence="10">Kuenenia_mbr1_ru-nijmegen</strain>
    </source>
</reference>
<evidence type="ECO:0000313" key="10">
    <source>
        <dbReference type="EMBL" id="SOH03710.1"/>
    </source>
</evidence>
<evidence type="ECO:0000256" key="1">
    <source>
        <dbReference type="ARBA" id="ARBA00000971"/>
    </source>
</evidence>
<feature type="domain" description="PpiC" evidence="8">
    <location>
        <begin position="187"/>
        <end position="286"/>
    </location>
</feature>
<dbReference type="PROSITE" id="PS50198">
    <property type="entry name" value="PPIC_PPIASE_2"/>
    <property type="match status" value="1"/>
</dbReference>
<keyword evidence="7" id="KW-0812">Transmembrane</keyword>
<dbReference type="InterPro" id="IPR050245">
    <property type="entry name" value="PrsA_foldase"/>
</dbReference>
<name>A0A2C9CDD4_KUEST</name>
<reference evidence="11" key="2">
    <citation type="submission" date="2017-10" db="EMBL/GenBank/DDBJ databases">
        <authorList>
            <person name="Frank J."/>
        </authorList>
    </citation>
    <scope>NUCLEOTIDE SEQUENCE [LARGE SCALE GENOMIC DNA]</scope>
</reference>
<keyword evidence="11" id="KW-1185">Reference proteome</keyword>
<evidence type="ECO:0000313" key="11">
    <source>
        <dbReference type="Proteomes" id="UP000221734"/>
    </source>
</evidence>
<dbReference type="Gene3D" id="3.10.50.40">
    <property type="match status" value="1"/>
</dbReference>
<dbReference type="PANTHER" id="PTHR47245">
    <property type="entry name" value="PEPTIDYLPROLYL ISOMERASE"/>
    <property type="match status" value="1"/>
</dbReference>
<keyword evidence="7" id="KW-1133">Transmembrane helix</keyword>
<evidence type="ECO:0000256" key="3">
    <source>
        <dbReference type="ARBA" id="ARBA00022729"/>
    </source>
</evidence>
<dbReference type="PROSITE" id="PS51257">
    <property type="entry name" value="PROKAR_LIPOPROTEIN"/>
    <property type="match status" value="1"/>
</dbReference>
<evidence type="ECO:0000256" key="4">
    <source>
        <dbReference type="ARBA" id="ARBA00023110"/>
    </source>
</evidence>
<dbReference type="EMBL" id="LT934425">
    <property type="protein sequence ID" value="SOH03710.1"/>
    <property type="molecule type" value="Genomic_DNA"/>
</dbReference>
<sequence>MLRKYIYYALLFPVMLSCSYLFCGEDVLNKNNLGFIRAVVDEAIITQDEVIKRSAAAIREARSKYSEEEFAKNIEKILEYTLEELIDRKLLVKEAQKVFGTDISMMDEVQKELDYFLKGAVENVGSLSKFYEIAESQGINPIERKTELKEDIMIDKIIKENVNNKVKVPPKLLRRYYMENMDEFCQKKEIKLRHIMIKFSTHDNDKAKTYAFAEKIMTLLSTGEDFSSVARSYSEGPNAEKGGEWSFDEIQGLRKELRDVVNSLKDNEYSKITESPVGYHIFKVELIRPEVVKKFEDVQDEIYKKLYREEIGRLKKKYILDLREDAFIKVIKH</sequence>
<organism evidence="10 11">
    <name type="scientific">Kuenenia stuttgartiensis</name>
    <dbReference type="NCBI Taxonomy" id="174633"/>
    <lineage>
        <taxon>Bacteria</taxon>
        <taxon>Pseudomonadati</taxon>
        <taxon>Planctomycetota</taxon>
        <taxon>Candidatus Brocadiia</taxon>
        <taxon>Candidatus Brocadiales</taxon>
        <taxon>Candidatus Brocadiaceae</taxon>
        <taxon>Candidatus Kuenenia</taxon>
    </lineage>
</organism>
<evidence type="ECO:0000256" key="7">
    <source>
        <dbReference type="SAM" id="Phobius"/>
    </source>
</evidence>
<reference evidence="9 12" key="3">
    <citation type="submission" date="2020-02" db="EMBL/GenBank/DDBJ databases">
        <title>Newly sequenced genome of strain CSTR1 showed variability in Candidatus Kuenenia stuttgartiensis genomes.</title>
        <authorList>
            <person name="Ding C."/>
            <person name="Adrian L."/>
        </authorList>
    </citation>
    <scope>NUCLEOTIDE SEQUENCE [LARGE SCALE GENOMIC DNA]</scope>
    <source>
        <strain evidence="9 12">CSTR1</strain>
    </source>
</reference>
<dbReference type="OrthoDB" id="14196at2"/>
<dbReference type="KEGG" id="kst:KSMBR1_1208"/>
<dbReference type="Gene3D" id="1.10.4030.10">
    <property type="entry name" value="Porin chaperone SurA, peptide-binding domain"/>
    <property type="match status" value="1"/>
</dbReference>
<proteinExistence type="predicted"/>
<dbReference type="AlphaFoldDB" id="A0A2C9CDD4"/>
<dbReference type="Pfam" id="PF00639">
    <property type="entry name" value="Rotamase"/>
    <property type="match status" value="1"/>
</dbReference>